<dbReference type="EMBL" id="JAIWYP010000011">
    <property type="protein sequence ID" value="KAH3739390.1"/>
    <property type="molecule type" value="Genomic_DNA"/>
</dbReference>
<organism evidence="1 2">
    <name type="scientific">Dreissena polymorpha</name>
    <name type="common">Zebra mussel</name>
    <name type="synonym">Mytilus polymorpha</name>
    <dbReference type="NCBI Taxonomy" id="45954"/>
    <lineage>
        <taxon>Eukaryota</taxon>
        <taxon>Metazoa</taxon>
        <taxon>Spiralia</taxon>
        <taxon>Lophotrochozoa</taxon>
        <taxon>Mollusca</taxon>
        <taxon>Bivalvia</taxon>
        <taxon>Autobranchia</taxon>
        <taxon>Heteroconchia</taxon>
        <taxon>Euheterodonta</taxon>
        <taxon>Imparidentia</taxon>
        <taxon>Neoheterodontei</taxon>
        <taxon>Myida</taxon>
        <taxon>Dreissenoidea</taxon>
        <taxon>Dreissenidae</taxon>
        <taxon>Dreissena</taxon>
    </lineage>
</organism>
<accession>A0A9D4HXV6</accession>
<reference evidence="1" key="2">
    <citation type="submission" date="2020-11" db="EMBL/GenBank/DDBJ databases">
        <authorList>
            <person name="McCartney M.A."/>
            <person name="Auch B."/>
            <person name="Kono T."/>
            <person name="Mallez S."/>
            <person name="Becker A."/>
            <person name="Gohl D.M."/>
            <person name="Silverstein K.A.T."/>
            <person name="Koren S."/>
            <person name="Bechman K.B."/>
            <person name="Herman A."/>
            <person name="Abrahante J.E."/>
            <person name="Garbe J."/>
        </authorList>
    </citation>
    <scope>NUCLEOTIDE SEQUENCE</scope>
    <source>
        <strain evidence="1">Duluth1</strain>
        <tissue evidence="1">Whole animal</tissue>
    </source>
</reference>
<comment type="caution">
    <text evidence="1">The sequence shown here is derived from an EMBL/GenBank/DDBJ whole genome shotgun (WGS) entry which is preliminary data.</text>
</comment>
<reference evidence="1" key="1">
    <citation type="journal article" date="2019" name="bioRxiv">
        <title>The Genome of the Zebra Mussel, Dreissena polymorpha: A Resource for Invasive Species Research.</title>
        <authorList>
            <person name="McCartney M.A."/>
            <person name="Auch B."/>
            <person name="Kono T."/>
            <person name="Mallez S."/>
            <person name="Zhang Y."/>
            <person name="Obille A."/>
            <person name="Becker A."/>
            <person name="Abrahante J.E."/>
            <person name="Garbe J."/>
            <person name="Badalamenti J.P."/>
            <person name="Herman A."/>
            <person name="Mangelson H."/>
            <person name="Liachko I."/>
            <person name="Sullivan S."/>
            <person name="Sone E.D."/>
            <person name="Koren S."/>
            <person name="Silverstein K.A.T."/>
            <person name="Beckman K.B."/>
            <person name="Gohl D.M."/>
        </authorList>
    </citation>
    <scope>NUCLEOTIDE SEQUENCE</scope>
    <source>
        <strain evidence="1">Duluth1</strain>
        <tissue evidence="1">Whole animal</tissue>
    </source>
</reference>
<gene>
    <name evidence="1" type="ORF">DPMN_046042</name>
</gene>
<sequence>MSPSGDRIFVTNYTHHKVLTLARDGTILCTCTDPDLQSPNGIHVTAQEQVLVCGADSNTILQLDVEGRKKLATLATRRDNTYHTVILIQQEHSLNICGTIRFQENPGDRFNKHRSTHLRYDTFSKIHTC</sequence>
<evidence type="ECO:0000313" key="1">
    <source>
        <dbReference type="EMBL" id="KAH3739390.1"/>
    </source>
</evidence>
<proteinExistence type="predicted"/>
<dbReference type="AlphaFoldDB" id="A0A9D4HXV6"/>
<dbReference type="InterPro" id="IPR011042">
    <property type="entry name" value="6-blade_b-propeller_TolB-like"/>
</dbReference>
<dbReference type="Proteomes" id="UP000828390">
    <property type="component" value="Unassembled WGS sequence"/>
</dbReference>
<evidence type="ECO:0000313" key="2">
    <source>
        <dbReference type="Proteomes" id="UP000828390"/>
    </source>
</evidence>
<keyword evidence="2" id="KW-1185">Reference proteome</keyword>
<name>A0A9D4HXV6_DREPO</name>
<protein>
    <submittedName>
        <fullName evidence="1">Uncharacterized protein</fullName>
    </submittedName>
</protein>
<dbReference type="Gene3D" id="2.120.10.30">
    <property type="entry name" value="TolB, C-terminal domain"/>
    <property type="match status" value="1"/>
</dbReference>
<dbReference type="SUPFAM" id="SSF63825">
    <property type="entry name" value="YWTD domain"/>
    <property type="match status" value="1"/>
</dbReference>